<reference evidence="1 2" key="1">
    <citation type="submission" date="2018-06" db="EMBL/GenBank/DDBJ databases">
        <title>Three novel Pseudomonas species isolated from symptomatic oak.</title>
        <authorList>
            <person name="Bueno-Gonzalez V."/>
            <person name="Brady C."/>
        </authorList>
    </citation>
    <scope>NUCLEOTIDE SEQUENCE [LARGE SCALE GENOMIC DNA]</scope>
    <source>
        <strain evidence="1 2">P9A</strain>
    </source>
</reference>
<proteinExistence type="predicted"/>
<organism evidence="1 2">
    <name type="scientific">Phytopseudomonas daroniae</name>
    <dbReference type="NCBI Taxonomy" id="2487519"/>
    <lineage>
        <taxon>Bacteria</taxon>
        <taxon>Pseudomonadati</taxon>
        <taxon>Pseudomonadota</taxon>
        <taxon>Gammaproteobacteria</taxon>
        <taxon>Pseudomonadales</taxon>
        <taxon>Pseudomonadaceae</taxon>
        <taxon>Phytopseudomonas</taxon>
    </lineage>
</organism>
<dbReference type="OrthoDB" id="9787292at2"/>
<dbReference type="PANTHER" id="PTHR48079">
    <property type="entry name" value="PROTEIN YEEZ"/>
    <property type="match status" value="1"/>
</dbReference>
<dbReference type="EMBL" id="QJUI01000031">
    <property type="protein sequence ID" value="TBU71822.1"/>
    <property type="molecule type" value="Genomic_DNA"/>
</dbReference>
<evidence type="ECO:0000313" key="2">
    <source>
        <dbReference type="Proteomes" id="UP000292302"/>
    </source>
</evidence>
<name>A0A4Q9QFF9_9GAMM</name>
<dbReference type="PANTHER" id="PTHR48079:SF9">
    <property type="entry name" value="PUTATIVE-RELATED"/>
    <property type="match status" value="1"/>
</dbReference>
<dbReference type="SUPFAM" id="SSF51735">
    <property type="entry name" value="NAD(P)-binding Rossmann-fold domains"/>
    <property type="match status" value="1"/>
</dbReference>
<keyword evidence="2" id="KW-1185">Reference proteome</keyword>
<dbReference type="AlphaFoldDB" id="A0A4Q9QFF9"/>
<sequence length="190" mass="20668">MADTLLLIYAEPGQSATEDYFDPESTNPQVASELAGRELSQRGVNVSVVRLSQIHDTRKQGLVTDIVKLAIRNGRVAYVGEGLNQWSAAHVCDAARLFRLAFEKHEPQAHYHATAESGIAFRRIAQAIGQRLGQPVVAIAPEEAADHFGWLAAFADKDMMATSAMTQERLGWKPTGPGLIADLEQMQAAS</sequence>
<dbReference type="InterPro" id="IPR051783">
    <property type="entry name" value="NAD(P)-dependent_oxidoreduct"/>
</dbReference>
<comment type="caution">
    <text evidence="1">The sequence shown here is derived from an EMBL/GenBank/DDBJ whole genome shotgun (WGS) entry which is preliminary data.</text>
</comment>
<dbReference type="GO" id="GO:0004029">
    <property type="term" value="F:aldehyde dehydrogenase (NAD+) activity"/>
    <property type="evidence" value="ECO:0007669"/>
    <property type="project" value="TreeGrafter"/>
</dbReference>
<dbReference type="RefSeq" id="WP_131182334.1">
    <property type="nucleotide sequence ID" value="NZ_QJUI01000031.1"/>
</dbReference>
<evidence type="ECO:0000313" key="1">
    <source>
        <dbReference type="EMBL" id="TBU71822.1"/>
    </source>
</evidence>
<evidence type="ECO:0008006" key="3">
    <source>
        <dbReference type="Google" id="ProtNLM"/>
    </source>
</evidence>
<dbReference type="Proteomes" id="UP000292302">
    <property type="component" value="Unassembled WGS sequence"/>
</dbReference>
<dbReference type="GO" id="GO:0005737">
    <property type="term" value="C:cytoplasm"/>
    <property type="evidence" value="ECO:0007669"/>
    <property type="project" value="TreeGrafter"/>
</dbReference>
<accession>A0A4Q9QFF9</accession>
<dbReference type="Gene3D" id="3.40.50.720">
    <property type="entry name" value="NAD(P)-binding Rossmann-like Domain"/>
    <property type="match status" value="1"/>
</dbReference>
<gene>
    <name evidence="1" type="ORF">DNK06_23255</name>
</gene>
<protein>
    <recommendedName>
        <fullName evidence="3">NAD-dependent dehydratase</fullName>
    </recommendedName>
</protein>
<dbReference type="InterPro" id="IPR036291">
    <property type="entry name" value="NAD(P)-bd_dom_sf"/>
</dbReference>